<organism evidence="3 4">
    <name type="scientific">Moniliophthora roreri</name>
    <name type="common">Frosty pod rot fungus</name>
    <name type="synonym">Monilia roreri</name>
    <dbReference type="NCBI Taxonomy" id="221103"/>
    <lineage>
        <taxon>Eukaryota</taxon>
        <taxon>Fungi</taxon>
        <taxon>Dikarya</taxon>
        <taxon>Basidiomycota</taxon>
        <taxon>Agaricomycotina</taxon>
        <taxon>Agaricomycetes</taxon>
        <taxon>Agaricomycetidae</taxon>
        <taxon>Agaricales</taxon>
        <taxon>Marasmiineae</taxon>
        <taxon>Marasmiaceae</taxon>
        <taxon>Moniliophthora</taxon>
    </lineage>
</organism>
<protein>
    <recommendedName>
        <fullName evidence="2">N-acetyltransferase domain-containing protein</fullName>
    </recommendedName>
</protein>
<evidence type="ECO:0000259" key="2">
    <source>
        <dbReference type="PROSITE" id="PS51186"/>
    </source>
</evidence>
<dbReference type="Pfam" id="PF00583">
    <property type="entry name" value="Acetyltransf_1"/>
    <property type="match status" value="1"/>
</dbReference>
<dbReference type="GO" id="GO:0016747">
    <property type="term" value="F:acyltransferase activity, transferring groups other than amino-acyl groups"/>
    <property type="evidence" value="ECO:0007669"/>
    <property type="project" value="InterPro"/>
</dbReference>
<dbReference type="InterPro" id="IPR016181">
    <property type="entry name" value="Acyl_CoA_acyltransferase"/>
</dbReference>
<dbReference type="InterPro" id="IPR000182">
    <property type="entry name" value="GNAT_dom"/>
</dbReference>
<proteinExistence type="predicted"/>
<evidence type="ECO:0000313" key="4">
    <source>
        <dbReference type="Proteomes" id="UP000054988"/>
    </source>
</evidence>
<feature type="compositionally biased region" description="Acidic residues" evidence="1">
    <location>
        <begin position="1"/>
        <end position="11"/>
    </location>
</feature>
<feature type="compositionally biased region" description="Basic residues" evidence="1">
    <location>
        <begin position="17"/>
        <end position="28"/>
    </location>
</feature>
<evidence type="ECO:0000256" key="1">
    <source>
        <dbReference type="SAM" id="MobiDB-lite"/>
    </source>
</evidence>
<feature type="domain" description="N-acetyltransferase" evidence="2">
    <location>
        <begin position="241"/>
        <end position="385"/>
    </location>
</feature>
<sequence>MLSDSSYEDSEAVERKPRPHKNTQRKRAKTDIERYSRMEDNSAMTASFDSLLKGIDIDREDGMERSFEDLFGDLLPEYLQARASFYAREIGYDHLGNPLRKLTPAEVISVDNVVSQRYQNLNEEEALMLRKLKLYRQRRKADLPQQQFQATSGLVQGVIEKSSFPEADTNVQDRLFAIQTTPLERSFLSRIQGTRGSQSSGLIAVDWLTESPWMKLMDDIREHYKILYPRREAPIETKAPISYVSLQVAHLAQVHDLLERSFWSGINVADSLDYSPQRCTVVALYKKLVVGIAILSSPRETYITYLAVKSGWDNSQIATSMLYHLITRNPDKDITLHVSANNPAMLLYNRFGFKAEEFITGFYDAYLDPQSRASKNAIRLRLRRV</sequence>
<dbReference type="EMBL" id="LATX01002203">
    <property type="protein sequence ID" value="KTB32870.1"/>
    <property type="molecule type" value="Genomic_DNA"/>
</dbReference>
<comment type="caution">
    <text evidence="3">The sequence shown here is derived from an EMBL/GenBank/DDBJ whole genome shotgun (WGS) entry which is preliminary data.</text>
</comment>
<dbReference type="SUPFAM" id="SSF55729">
    <property type="entry name" value="Acyl-CoA N-acyltransferases (Nat)"/>
    <property type="match status" value="1"/>
</dbReference>
<evidence type="ECO:0000313" key="3">
    <source>
        <dbReference type="EMBL" id="KTB32870.1"/>
    </source>
</evidence>
<feature type="region of interest" description="Disordered" evidence="1">
    <location>
        <begin position="1"/>
        <end position="32"/>
    </location>
</feature>
<dbReference type="Gene3D" id="3.40.630.30">
    <property type="match status" value="1"/>
</dbReference>
<name>A0A0W0F948_MONRR</name>
<dbReference type="PROSITE" id="PS51186">
    <property type="entry name" value="GNAT"/>
    <property type="match status" value="1"/>
</dbReference>
<dbReference type="Proteomes" id="UP000054988">
    <property type="component" value="Unassembled WGS sequence"/>
</dbReference>
<gene>
    <name evidence="3" type="ORF">WG66_14673</name>
</gene>
<dbReference type="eggNOG" id="KOG3138">
    <property type="taxonomic scope" value="Eukaryota"/>
</dbReference>
<accession>A0A0W0F948</accession>
<dbReference type="AlphaFoldDB" id="A0A0W0F948"/>
<reference evidence="3 4" key="1">
    <citation type="submission" date="2015-12" db="EMBL/GenBank/DDBJ databases">
        <title>Draft genome sequence of Moniliophthora roreri, the causal agent of frosty pod rot of cacao.</title>
        <authorList>
            <person name="Aime M.C."/>
            <person name="Diaz-Valderrama J.R."/>
            <person name="Kijpornyongpan T."/>
            <person name="Phillips-Mora W."/>
        </authorList>
    </citation>
    <scope>NUCLEOTIDE SEQUENCE [LARGE SCALE GENOMIC DNA]</scope>
    <source>
        <strain evidence="3 4">MCA 2952</strain>
    </source>
</reference>